<organism evidence="15 16">
    <name type="scientific">Dehalobacter restrictus</name>
    <dbReference type="NCBI Taxonomy" id="55583"/>
    <lineage>
        <taxon>Bacteria</taxon>
        <taxon>Bacillati</taxon>
        <taxon>Bacillota</taxon>
        <taxon>Clostridia</taxon>
        <taxon>Eubacteriales</taxon>
        <taxon>Desulfitobacteriaceae</taxon>
        <taxon>Dehalobacter</taxon>
    </lineage>
</organism>
<evidence type="ECO:0000256" key="7">
    <source>
        <dbReference type="ARBA" id="ARBA00022840"/>
    </source>
</evidence>
<dbReference type="Pfam" id="PF13541">
    <property type="entry name" value="ChlI"/>
    <property type="match status" value="1"/>
</dbReference>
<dbReference type="PROSITE" id="PS50162">
    <property type="entry name" value="RECA_2"/>
    <property type="match status" value="1"/>
</dbReference>
<dbReference type="GO" id="GO:0003684">
    <property type="term" value="F:damaged DNA binding"/>
    <property type="evidence" value="ECO:0007669"/>
    <property type="project" value="InterPro"/>
</dbReference>
<dbReference type="GO" id="GO:0005524">
    <property type="term" value="F:ATP binding"/>
    <property type="evidence" value="ECO:0007669"/>
    <property type="project" value="UniProtKB-UniRule"/>
</dbReference>
<comment type="similarity">
    <text evidence="11 13">Belongs to the RecA family. RadA subfamily.</text>
</comment>
<evidence type="ECO:0000256" key="6">
    <source>
        <dbReference type="ARBA" id="ARBA00022833"/>
    </source>
</evidence>
<dbReference type="GO" id="GO:0005829">
    <property type="term" value="C:cytosol"/>
    <property type="evidence" value="ECO:0007669"/>
    <property type="project" value="TreeGrafter"/>
</dbReference>
<evidence type="ECO:0000256" key="9">
    <source>
        <dbReference type="ARBA" id="ARBA00023125"/>
    </source>
</evidence>
<evidence type="ECO:0000256" key="1">
    <source>
        <dbReference type="ARBA" id="ARBA00022723"/>
    </source>
</evidence>
<sequence>MAGPKTKFYCRECGQESARWLGRCPGCGEWNTLIEERVEKSKPTEHRGIVQAIPLTEIQTMEGQRLDTGSPELNRVFGGGVVEGSFVLLSGEPGIGKSTLFLQMAEYLSRKENVLYVSGEESARQIKLRADRMELSSSRVHILADNSLEAVRSEVLNKGYKVVFIDSIQTMLLEDVQSAPGSVSQVREGASFLLKLAKENEITVFLAGHITKEGAIAGPRVLEHMVDTVLYFEGDQHHIFRLLRAVKNRFGPANEIGVFEMRGCGLADVTNPSMFFMGDHTQVSAGSGVAVVMEGTRPLLVEVQALVTSSIFAPPRRTVNGMDYHRLLMLLAVLDKRAGYAFGTRDVFVNIAGGLDVDEPAADLAVIASVMSGIKDQPLGNMALIGELGLTGEIRGVSHIEQRIREAEKFGFQNCLVPKVNADSIGKTDCRIIPVKNIEEVLDFLF</sequence>
<reference evidence="15 16" key="1">
    <citation type="submission" date="2019-12" db="EMBL/GenBank/DDBJ databases">
        <title>Sequence classification of anaerobic respiratory reductive dehalogenases: First we see many, then we see few.</title>
        <authorList>
            <person name="Molenda O."/>
            <person name="Puentes Jacome L.A."/>
            <person name="Cao X."/>
            <person name="Nesbo C.L."/>
            <person name="Tang S."/>
            <person name="Morson N."/>
            <person name="Patron J."/>
            <person name="Lomheim L."/>
            <person name="Wishart D.S."/>
            <person name="Edwards E.A."/>
        </authorList>
    </citation>
    <scope>NUCLEOTIDE SEQUENCE [LARGE SCALE GENOMIC DNA]</scope>
    <source>
        <strain evidence="15 16">12DCA</strain>
    </source>
</reference>
<dbReference type="GO" id="GO:0000725">
    <property type="term" value="P:recombinational repair"/>
    <property type="evidence" value="ECO:0007669"/>
    <property type="project" value="UniProtKB-UniRule"/>
</dbReference>
<evidence type="ECO:0000256" key="4">
    <source>
        <dbReference type="ARBA" id="ARBA00022771"/>
    </source>
</evidence>
<evidence type="ECO:0000256" key="8">
    <source>
        <dbReference type="ARBA" id="ARBA00023016"/>
    </source>
</evidence>
<dbReference type="NCBIfam" id="TIGR00416">
    <property type="entry name" value="sms"/>
    <property type="match status" value="1"/>
</dbReference>
<protein>
    <recommendedName>
        <fullName evidence="11 12">DNA repair protein RadA</fullName>
    </recommendedName>
</protein>
<dbReference type="InterPro" id="IPR020568">
    <property type="entry name" value="Ribosomal_Su5_D2-typ_SF"/>
</dbReference>
<keyword evidence="3 11" id="KW-0227">DNA damage</keyword>
<dbReference type="InterPro" id="IPR014721">
    <property type="entry name" value="Ribsml_uS5_D2-typ_fold_subgr"/>
</dbReference>
<feature type="domain" description="RecA family profile 1" evidence="14">
    <location>
        <begin position="62"/>
        <end position="210"/>
    </location>
</feature>
<dbReference type="SMART" id="SM00382">
    <property type="entry name" value="AAA"/>
    <property type="match status" value="1"/>
</dbReference>
<dbReference type="GO" id="GO:0008270">
    <property type="term" value="F:zinc ion binding"/>
    <property type="evidence" value="ECO:0007669"/>
    <property type="project" value="UniProtKB-KW"/>
</dbReference>
<evidence type="ECO:0000256" key="3">
    <source>
        <dbReference type="ARBA" id="ARBA00022763"/>
    </source>
</evidence>
<dbReference type="SUPFAM" id="SSF54211">
    <property type="entry name" value="Ribosomal protein S5 domain 2-like"/>
    <property type="match status" value="1"/>
</dbReference>
<proteinExistence type="inferred from homology"/>
<accession>A0A857DEC6</accession>
<keyword evidence="9 11" id="KW-0238">DNA-binding</keyword>
<dbReference type="CDD" id="cd01121">
    <property type="entry name" value="RadA_SMS_N"/>
    <property type="match status" value="1"/>
</dbReference>
<evidence type="ECO:0000256" key="2">
    <source>
        <dbReference type="ARBA" id="ARBA00022741"/>
    </source>
</evidence>
<evidence type="ECO:0000256" key="11">
    <source>
        <dbReference type="HAMAP-Rule" id="MF_01498"/>
    </source>
</evidence>
<dbReference type="Proteomes" id="UP000430508">
    <property type="component" value="Chromosome"/>
</dbReference>
<dbReference type="InterPro" id="IPR020588">
    <property type="entry name" value="RecA_ATP-bd"/>
</dbReference>
<dbReference type="SUPFAM" id="SSF52540">
    <property type="entry name" value="P-loop containing nucleoside triphosphate hydrolases"/>
    <property type="match status" value="1"/>
</dbReference>
<keyword evidence="5" id="KW-0378">Hydrolase</keyword>
<comment type="function">
    <text evidence="11">Plays a role in repairing double-strand DNA breaks, probably involving stabilizing or processing branched DNA or blocked replication forks.</text>
</comment>
<dbReference type="GO" id="GO:0140664">
    <property type="term" value="F:ATP-dependent DNA damage sensor activity"/>
    <property type="evidence" value="ECO:0007669"/>
    <property type="project" value="InterPro"/>
</dbReference>
<evidence type="ECO:0000313" key="16">
    <source>
        <dbReference type="Proteomes" id="UP000430508"/>
    </source>
</evidence>
<name>A0A857DEC6_9FIRM</name>
<comment type="function">
    <text evidence="13">DNA-dependent ATPase involved in processing of recombination intermediates, plays a role in repairing DNA breaks. Stimulates the branch migration of RecA-mediated strand transfer reactions, allowing the 3' invading strand to extend heteroduplex DNA faster. Binds ssDNA in the presence of ADP but not other nucleotides, has ATPase activity that is stimulated by ssDNA and various branched DNA structures, but inhibited by SSB. Does not have RecA's homology-searching function.</text>
</comment>
<gene>
    <name evidence="11 15" type="primary">radA</name>
    <name evidence="15" type="ORF">GQ588_02580</name>
</gene>
<dbReference type="EMBL" id="CP046996">
    <property type="protein sequence ID" value="QGZ99613.1"/>
    <property type="molecule type" value="Genomic_DNA"/>
</dbReference>
<dbReference type="PANTHER" id="PTHR32472">
    <property type="entry name" value="DNA REPAIR PROTEIN RADA"/>
    <property type="match status" value="1"/>
</dbReference>
<dbReference type="Pfam" id="PF13481">
    <property type="entry name" value="AAA_25"/>
    <property type="match status" value="1"/>
</dbReference>
<dbReference type="PANTHER" id="PTHR32472:SF10">
    <property type="entry name" value="DNA REPAIR PROTEIN RADA-LIKE PROTEIN"/>
    <property type="match status" value="1"/>
</dbReference>
<dbReference type="HAMAP" id="MF_01498">
    <property type="entry name" value="RadA_bact"/>
    <property type="match status" value="1"/>
</dbReference>
<dbReference type="FunFam" id="3.40.50.300:FF:000050">
    <property type="entry name" value="DNA repair protein RadA"/>
    <property type="match status" value="1"/>
</dbReference>
<evidence type="ECO:0000259" key="14">
    <source>
        <dbReference type="PROSITE" id="PS50162"/>
    </source>
</evidence>
<keyword evidence="4 13" id="KW-0863">Zinc-finger</keyword>
<feature type="short sequence motif" description="RadA KNRFG motif" evidence="11">
    <location>
        <begin position="247"/>
        <end position="251"/>
    </location>
</feature>
<dbReference type="Gene3D" id="3.30.230.10">
    <property type="match status" value="1"/>
</dbReference>
<keyword evidence="2 11" id="KW-0547">Nucleotide-binding</keyword>
<dbReference type="GO" id="GO:0016787">
    <property type="term" value="F:hydrolase activity"/>
    <property type="evidence" value="ECO:0007669"/>
    <property type="project" value="UniProtKB-KW"/>
</dbReference>
<evidence type="ECO:0000256" key="13">
    <source>
        <dbReference type="RuleBase" id="RU003555"/>
    </source>
</evidence>
<dbReference type="InterPro" id="IPR027417">
    <property type="entry name" value="P-loop_NTPase"/>
</dbReference>
<dbReference type="InterPro" id="IPR004504">
    <property type="entry name" value="DNA_repair_RadA"/>
</dbReference>
<keyword evidence="6 13" id="KW-0862">Zinc</keyword>
<evidence type="ECO:0000256" key="5">
    <source>
        <dbReference type="ARBA" id="ARBA00022801"/>
    </source>
</evidence>
<dbReference type="InterPro" id="IPR003593">
    <property type="entry name" value="AAA+_ATPase"/>
</dbReference>
<dbReference type="InterPro" id="IPR041166">
    <property type="entry name" value="Rubredoxin_2"/>
</dbReference>
<dbReference type="AlphaFoldDB" id="A0A857DEC6"/>
<dbReference type="RefSeq" id="WP_019225188.1">
    <property type="nucleotide sequence ID" value="NZ_CP046996.1"/>
</dbReference>
<evidence type="ECO:0000256" key="12">
    <source>
        <dbReference type="NCBIfam" id="TIGR00416"/>
    </source>
</evidence>
<comment type="domain">
    <text evidence="11">The middle region has homology to RecA with ATPase motifs including the RadA KNRFG motif, while the C-terminus is homologous to Lon protease.</text>
</comment>
<feature type="region of interest" description="Lon-protease-like" evidence="11">
    <location>
        <begin position="346"/>
        <end position="446"/>
    </location>
</feature>
<dbReference type="Gene3D" id="3.40.50.300">
    <property type="entry name" value="P-loop containing nucleotide triphosphate hydrolases"/>
    <property type="match status" value="1"/>
</dbReference>
<evidence type="ECO:0000313" key="15">
    <source>
        <dbReference type="EMBL" id="QGZ99613.1"/>
    </source>
</evidence>
<keyword evidence="10 11" id="KW-0234">DNA repair</keyword>
<dbReference type="Pfam" id="PF18073">
    <property type="entry name" value="Zn_ribbon_LapB"/>
    <property type="match status" value="1"/>
</dbReference>
<dbReference type="PRINTS" id="PR01874">
    <property type="entry name" value="DNAREPAIRADA"/>
</dbReference>
<evidence type="ECO:0000256" key="10">
    <source>
        <dbReference type="ARBA" id="ARBA00023204"/>
    </source>
</evidence>
<keyword evidence="7 11" id="KW-0067">ATP-binding</keyword>
<keyword evidence="8 11" id="KW-0346">Stress response</keyword>
<feature type="binding site" evidence="11">
    <location>
        <begin position="91"/>
        <end position="98"/>
    </location>
    <ligand>
        <name>ATP</name>
        <dbReference type="ChEBI" id="CHEBI:30616"/>
    </ligand>
</feature>
<keyword evidence="1 11" id="KW-0479">Metal-binding</keyword>